<evidence type="ECO:0000313" key="2">
    <source>
        <dbReference type="EMBL" id="GEA39182.1"/>
    </source>
</evidence>
<comment type="caution">
    <text evidence="1">The sequence shown here is derived from an EMBL/GenBank/DDBJ whole genome shotgun (WGS) entry which is preliminary data.</text>
</comment>
<sequence length="78" mass="8674">MKEARFEAVCPVEIGDKVILVDGSRMAAGNIPQGRLFVFEGPKEHTITDIAAVHYVKSGTVQFMYELDGNGKYTHIEF</sequence>
<dbReference type="EMBL" id="BJLB01000001">
    <property type="protein sequence ID" value="GEA39182.1"/>
    <property type="molecule type" value="Genomic_DNA"/>
</dbReference>
<dbReference type="EMBL" id="BJLB01000001">
    <property type="protein sequence ID" value="GEA38837.1"/>
    <property type="molecule type" value="Genomic_DNA"/>
</dbReference>
<protein>
    <submittedName>
        <fullName evidence="1">Uncharacterized protein</fullName>
    </submittedName>
</protein>
<evidence type="ECO:0000313" key="3">
    <source>
        <dbReference type="Proteomes" id="UP000315200"/>
    </source>
</evidence>
<name>A0A829W981_9FIRM</name>
<organism evidence="1 3">
    <name type="scientific">Enterocloster clostridioformis</name>
    <dbReference type="NCBI Taxonomy" id="1531"/>
    <lineage>
        <taxon>Bacteria</taxon>
        <taxon>Bacillati</taxon>
        <taxon>Bacillota</taxon>
        <taxon>Clostridia</taxon>
        <taxon>Lachnospirales</taxon>
        <taxon>Lachnospiraceae</taxon>
        <taxon>Enterocloster</taxon>
    </lineage>
</organism>
<reference evidence="1 3" key="1">
    <citation type="submission" date="2019-06" db="EMBL/GenBank/DDBJ databases">
        <title>Draft genome sequence of [Clostridium] clostridioforme NBRC 113352.</title>
        <authorList>
            <person name="Miura T."/>
            <person name="Furukawa M."/>
            <person name="Shimamura M."/>
            <person name="Ohyama Y."/>
            <person name="Yamazoe A."/>
            <person name="Kawasaki H."/>
        </authorList>
    </citation>
    <scope>NUCLEOTIDE SEQUENCE [LARGE SCALE GENOMIC DNA]</scope>
    <source>
        <strain evidence="1 3">NBRC 113352</strain>
    </source>
</reference>
<dbReference type="AlphaFoldDB" id="A0A829W981"/>
<dbReference type="GeneID" id="97208092"/>
<accession>A0A829W981</accession>
<gene>
    <name evidence="1" type="ORF">Ccl03g_45500</name>
    <name evidence="2" type="ORF">Ccl03g_48950</name>
</gene>
<evidence type="ECO:0000313" key="1">
    <source>
        <dbReference type="EMBL" id="GEA38837.1"/>
    </source>
</evidence>
<dbReference type="Proteomes" id="UP000315200">
    <property type="component" value="Unassembled WGS sequence"/>
</dbReference>
<proteinExistence type="predicted"/>
<dbReference type="RefSeq" id="WP_141267820.1">
    <property type="nucleotide sequence ID" value="NZ_BJLB01000001.1"/>
</dbReference>